<proteinExistence type="predicted"/>
<dbReference type="RefSeq" id="WP_260698088.1">
    <property type="nucleotide sequence ID" value="NZ_JACHEB010000003.1"/>
</dbReference>
<organism evidence="2 3">
    <name type="scientific">Tunturiibacter gelidiferens</name>
    <dbReference type="NCBI Taxonomy" id="3069689"/>
    <lineage>
        <taxon>Bacteria</taxon>
        <taxon>Pseudomonadati</taxon>
        <taxon>Acidobacteriota</taxon>
        <taxon>Terriglobia</taxon>
        <taxon>Terriglobales</taxon>
        <taxon>Acidobacteriaceae</taxon>
        <taxon>Tunturiibacter</taxon>
    </lineage>
</organism>
<comment type="caution">
    <text evidence="2">The sequence shown here is derived from an EMBL/GenBank/DDBJ whole genome shotgun (WGS) entry which is preliminary data.</text>
</comment>
<evidence type="ECO:0000256" key="1">
    <source>
        <dbReference type="SAM" id="MobiDB-lite"/>
    </source>
</evidence>
<dbReference type="AlphaFoldDB" id="A0A9X0U3F7"/>
<feature type="region of interest" description="Disordered" evidence="1">
    <location>
        <begin position="150"/>
        <end position="171"/>
    </location>
</feature>
<feature type="compositionally biased region" description="Basic and acidic residues" evidence="1">
    <location>
        <begin position="150"/>
        <end position="163"/>
    </location>
</feature>
<protein>
    <submittedName>
        <fullName evidence="2">Uncharacterized protein</fullName>
    </submittedName>
</protein>
<feature type="region of interest" description="Disordered" evidence="1">
    <location>
        <begin position="1"/>
        <end position="24"/>
    </location>
</feature>
<gene>
    <name evidence="2" type="ORF">HDF14_001471</name>
</gene>
<reference evidence="2 3" key="1">
    <citation type="submission" date="2020-08" db="EMBL/GenBank/DDBJ databases">
        <title>Genomic Encyclopedia of Type Strains, Phase IV (KMG-V): Genome sequencing to study the core and pangenomes of soil and plant-associated prokaryotes.</title>
        <authorList>
            <person name="Whitman W."/>
        </authorList>
    </citation>
    <scope>NUCLEOTIDE SEQUENCE [LARGE SCALE GENOMIC DNA]</scope>
    <source>
        <strain evidence="2 3">X5P2</strain>
    </source>
</reference>
<feature type="compositionally biased region" description="Basic and acidic residues" evidence="1">
    <location>
        <begin position="8"/>
        <end position="24"/>
    </location>
</feature>
<dbReference type="Proteomes" id="UP000535182">
    <property type="component" value="Unassembled WGS sequence"/>
</dbReference>
<accession>A0A9X0U3F7</accession>
<name>A0A9X0U3F7_9BACT</name>
<dbReference type="EMBL" id="JACHEB010000003">
    <property type="protein sequence ID" value="MBB5327865.1"/>
    <property type="molecule type" value="Genomic_DNA"/>
</dbReference>
<keyword evidence="3" id="KW-1185">Reference proteome</keyword>
<evidence type="ECO:0000313" key="2">
    <source>
        <dbReference type="EMBL" id="MBB5327865.1"/>
    </source>
</evidence>
<sequence>MHHPKQTSSRDDAQWKAEQEKQRRDKAIANTTGLRVLSAIAAAVPVRLLKRDLFFVLEKLLTVLDESRIETLARQHGIRQKRDEGGIAKTLLAFMRRADEGTLSRLMVEATILLAASRHNGSSVLKDAATLYKVDTEAIGQKVKQEFAAKAKAKKEPKQEAKPITKAKKAA</sequence>
<evidence type="ECO:0000313" key="3">
    <source>
        <dbReference type="Proteomes" id="UP000535182"/>
    </source>
</evidence>